<dbReference type="FunFam" id="3.40.50.140:FF:000005">
    <property type="entry name" value="DNA topoisomerase"/>
    <property type="match status" value="1"/>
</dbReference>
<dbReference type="PANTHER" id="PTHR11390:SF21">
    <property type="entry name" value="DNA TOPOISOMERASE 3-ALPHA"/>
    <property type="match status" value="1"/>
</dbReference>
<dbReference type="PROSITE" id="PS52039">
    <property type="entry name" value="TOPO_IA_2"/>
    <property type="match status" value="1"/>
</dbReference>
<dbReference type="AlphaFoldDB" id="G2X7R0"/>
<reference evidence="11 12" key="1">
    <citation type="submission" date="2008-03" db="EMBL/GenBank/DDBJ databases">
        <title>The Genome Sequence of Verticillium dahliae VdLs.17.</title>
        <authorList>
            <consortium name="The Broad Institute Genome Sequencing Platform"/>
            <person name="Ma L.-J.J."/>
            <person name="Klosterman S.J."/>
            <person name="Subbarao K."/>
            <person name="Dobinson K."/>
            <person name="Veronese P."/>
            <person name="Kang S."/>
            <person name="Gold S.E."/>
            <person name="Young S."/>
            <person name="Jaffe D."/>
            <person name="Gnerre S."/>
            <person name="Berlin A."/>
            <person name="Heiman D."/>
            <person name="Hepburn T."/>
            <person name="Sykes S."/>
            <person name="Alvarado L."/>
            <person name="Kodira C.D."/>
            <person name="Lander E."/>
            <person name="Galagan J."/>
            <person name="Nusbaum C."/>
            <person name="Birren B."/>
        </authorList>
    </citation>
    <scope>NUCLEOTIDE SEQUENCE [LARGE SCALE GENOMIC DNA]</scope>
    <source>
        <strain evidence="12">VdLs.17 / ATCC MYA-4575 / FGSC 10137</strain>
    </source>
</reference>
<feature type="compositionally biased region" description="Gly residues" evidence="8">
    <location>
        <begin position="565"/>
        <end position="576"/>
    </location>
</feature>
<dbReference type="KEGG" id="vda:VDAG_06518"/>
<dbReference type="GO" id="GO:0006265">
    <property type="term" value="P:DNA topological change"/>
    <property type="evidence" value="ECO:0007669"/>
    <property type="project" value="InterPro"/>
</dbReference>
<dbReference type="InterPro" id="IPR013824">
    <property type="entry name" value="Topo_IA_cen_sub1"/>
</dbReference>
<dbReference type="CDD" id="cd00186">
    <property type="entry name" value="TOP1Ac"/>
    <property type="match status" value="1"/>
</dbReference>
<dbReference type="InterPro" id="IPR003601">
    <property type="entry name" value="Topo_IA_2"/>
</dbReference>
<evidence type="ECO:0000256" key="7">
    <source>
        <dbReference type="RuleBase" id="RU362092"/>
    </source>
</evidence>
<dbReference type="InterPro" id="IPR034144">
    <property type="entry name" value="TOPRIM_TopoIII"/>
</dbReference>
<comment type="similarity">
    <text evidence="2 7">Belongs to the type IA topoisomerase family.</text>
</comment>
<dbReference type="OMA" id="VIHNVYS"/>
<dbReference type="FunCoup" id="G2X7R0">
    <property type="interactions" value="854"/>
</dbReference>
<dbReference type="Gene3D" id="2.70.20.10">
    <property type="entry name" value="Topoisomerase I, domain 3"/>
    <property type="match status" value="1"/>
</dbReference>
<evidence type="ECO:0000256" key="3">
    <source>
        <dbReference type="ARBA" id="ARBA00012891"/>
    </source>
</evidence>
<evidence type="ECO:0000313" key="12">
    <source>
        <dbReference type="Proteomes" id="UP000001611"/>
    </source>
</evidence>
<evidence type="ECO:0000259" key="9">
    <source>
        <dbReference type="PROSITE" id="PS50880"/>
    </source>
</evidence>
<evidence type="ECO:0000256" key="8">
    <source>
        <dbReference type="SAM" id="MobiDB-lite"/>
    </source>
</evidence>
<dbReference type="CDD" id="cd03362">
    <property type="entry name" value="TOPRIM_TopoIA_TopoIII"/>
    <property type="match status" value="1"/>
</dbReference>
<dbReference type="Gene3D" id="1.10.460.10">
    <property type="entry name" value="Topoisomerase I, domain 2"/>
    <property type="match status" value="1"/>
</dbReference>
<dbReference type="InParanoid" id="G2X7R0"/>
<comment type="function">
    <text evidence="7">Introduces a single-strand break via transesterification at a target site in duplex DNA. Releases the supercoiling and torsional tension of DNA introduced during the DNA replication and transcription by transiently cleaving and rejoining one strand of the DNA duplex. The scissile phosphodiester is attacked by the catalytic tyrosine of the enzyme, resulting in the formation of a DNA-(5'-phosphotyrosyl)-enzyme intermediate and the expulsion of a 3'-OH DNA strand.</text>
</comment>
<evidence type="ECO:0000259" key="10">
    <source>
        <dbReference type="PROSITE" id="PS52039"/>
    </source>
</evidence>
<evidence type="ECO:0000313" key="11">
    <source>
        <dbReference type="EMBL" id="EGY15028.1"/>
    </source>
</evidence>
<dbReference type="EMBL" id="DS572706">
    <property type="protein sequence ID" value="EGY15028.1"/>
    <property type="molecule type" value="Genomic_DNA"/>
</dbReference>
<dbReference type="FunFam" id="1.10.290.10:FF:000001">
    <property type="entry name" value="DNA topoisomerase"/>
    <property type="match status" value="1"/>
</dbReference>
<dbReference type="SMART" id="SM00436">
    <property type="entry name" value="TOP1Bc"/>
    <property type="match status" value="1"/>
</dbReference>
<dbReference type="InterPro" id="IPR013826">
    <property type="entry name" value="Topo_IA_cen_sub3"/>
</dbReference>
<evidence type="ECO:0000256" key="2">
    <source>
        <dbReference type="ARBA" id="ARBA00009446"/>
    </source>
</evidence>
<dbReference type="GO" id="GO:0003917">
    <property type="term" value="F:DNA topoisomerase type I (single strand cut, ATP-independent) activity"/>
    <property type="evidence" value="ECO:0007669"/>
    <property type="project" value="UniProtKB-EC"/>
</dbReference>
<keyword evidence="6 7" id="KW-0413">Isomerase</keyword>
<evidence type="ECO:0000256" key="5">
    <source>
        <dbReference type="ARBA" id="ARBA00023125"/>
    </source>
</evidence>
<dbReference type="SMART" id="SM00437">
    <property type="entry name" value="TOP1Ac"/>
    <property type="match status" value="1"/>
</dbReference>
<dbReference type="GeneID" id="20707981"/>
<name>G2X7R0_VERDV</name>
<dbReference type="OrthoDB" id="430051at2759"/>
<evidence type="ECO:0000256" key="1">
    <source>
        <dbReference type="ARBA" id="ARBA00000213"/>
    </source>
</evidence>
<reference evidence="12" key="2">
    <citation type="journal article" date="2011" name="PLoS Pathog.">
        <title>Comparative genomics yields insights into niche adaptation of plant vascular wilt pathogens.</title>
        <authorList>
            <person name="Klosterman S.J."/>
            <person name="Subbarao K.V."/>
            <person name="Kang S."/>
            <person name="Veronese P."/>
            <person name="Gold S.E."/>
            <person name="Thomma B.P.H.J."/>
            <person name="Chen Z."/>
            <person name="Henrissat B."/>
            <person name="Lee Y.-H."/>
            <person name="Park J."/>
            <person name="Garcia-Pedrajas M.D."/>
            <person name="Barbara D.J."/>
            <person name="Anchieta A."/>
            <person name="de Jonge R."/>
            <person name="Santhanam P."/>
            <person name="Maruthachalam K."/>
            <person name="Atallah Z."/>
            <person name="Amyotte S.G."/>
            <person name="Paz Z."/>
            <person name="Inderbitzin P."/>
            <person name="Hayes R.J."/>
            <person name="Heiman D.I."/>
            <person name="Young S."/>
            <person name="Zeng Q."/>
            <person name="Engels R."/>
            <person name="Galagan J."/>
            <person name="Cuomo C.A."/>
            <person name="Dobinson K.F."/>
            <person name="Ma L.-J."/>
        </authorList>
    </citation>
    <scope>NUCLEOTIDE SEQUENCE [LARGE SCALE GENOMIC DNA]</scope>
    <source>
        <strain evidence="12">VdLs.17 / ATCC MYA-4575 / FGSC 10137</strain>
    </source>
</reference>
<dbReference type="InterPro" id="IPR013497">
    <property type="entry name" value="Topo_IA_cen"/>
</dbReference>
<dbReference type="HOGENOM" id="CLU_002929_1_1_1"/>
<dbReference type="Pfam" id="PF01751">
    <property type="entry name" value="Toprim"/>
    <property type="match status" value="1"/>
</dbReference>
<dbReference type="Pfam" id="PF01131">
    <property type="entry name" value="Topoisom_bac"/>
    <property type="match status" value="1"/>
</dbReference>
<dbReference type="GO" id="GO:0006310">
    <property type="term" value="P:DNA recombination"/>
    <property type="evidence" value="ECO:0007669"/>
    <property type="project" value="TreeGrafter"/>
</dbReference>
<dbReference type="eggNOG" id="KOG1956">
    <property type="taxonomic scope" value="Eukaryota"/>
</dbReference>
<evidence type="ECO:0000256" key="6">
    <source>
        <dbReference type="ARBA" id="ARBA00023235"/>
    </source>
</evidence>
<dbReference type="STRING" id="498257.G2X7R0"/>
<keyword evidence="12" id="KW-1185">Reference proteome</keyword>
<feature type="domain" description="Topo IA-type catalytic" evidence="10">
    <location>
        <begin position="166"/>
        <end position="642"/>
    </location>
</feature>
<keyword evidence="5 7" id="KW-0238">DNA-binding</keyword>
<dbReference type="GO" id="GO:0031422">
    <property type="term" value="C:RecQ family helicase-topoisomerase III complex"/>
    <property type="evidence" value="ECO:0007669"/>
    <property type="project" value="TreeGrafter"/>
</dbReference>
<keyword evidence="4 7" id="KW-0799">Topoisomerase</keyword>
<dbReference type="Gene3D" id="3.40.50.140">
    <property type="match status" value="1"/>
</dbReference>
<accession>G2X7R0</accession>
<dbReference type="GO" id="GO:0003677">
    <property type="term" value="F:DNA binding"/>
    <property type="evidence" value="ECO:0007669"/>
    <property type="project" value="UniProtKB-KW"/>
</dbReference>
<dbReference type="InterPro" id="IPR006171">
    <property type="entry name" value="TOPRIM_dom"/>
</dbReference>
<evidence type="ECO:0000256" key="4">
    <source>
        <dbReference type="ARBA" id="ARBA00023029"/>
    </source>
</evidence>
<comment type="catalytic activity">
    <reaction evidence="1 7">
        <text>ATP-independent breakage of single-stranded DNA, followed by passage and rejoining.</text>
        <dbReference type="EC" id="5.6.2.1"/>
    </reaction>
</comment>
<dbReference type="Proteomes" id="UP000001611">
    <property type="component" value="Unassembled WGS sequence"/>
</dbReference>
<dbReference type="InterPro" id="IPR003602">
    <property type="entry name" value="Topo_IA_DNA-bd_dom"/>
</dbReference>
<dbReference type="InterPro" id="IPR013825">
    <property type="entry name" value="Topo_IA_cen_sub2"/>
</dbReference>
<dbReference type="SMART" id="SM00493">
    <property type="entry name" value="TOPRIM"/>
    <property type="match status" value="1"/>
</dbReference>
<gene>
    <name evidence="11" type="ORF">VDAG_06518</name>
</gene>
<sequence length="760" mass="85816">MRVLCVAEKPSISKAVTDHLSGGQSQTRNTNDRFTKNYCFSFNFGPPWNQCDVTMTAVRGHLLGMEFTPANKNWQYPPPDSLFHAPIVTTVASDKKAVADNIEQQARYCDLLIIWTDCDREGENIGREIVGLAKKGKPTIRVKRAKFSNIERTHVIQAAKNLVDLDERQADAVDARMELDLRIGYAFTRFLTTNLRNLGGPLVEMIISYGSCQFPTLGFVVDRYFRVKNFVPEQFWSIHVNHTQEGKKVKFAWSRNRLFDRMAVTILYERCIQARTAKVTKVQEKPTRKWKPLPLTTVELQKAATRLLRMSGQQAMSVAEDLYNKGFISYPRTETDRFDKEINLRNLVQKQTQSDAWGQYAQDLLSGSFSQPRQGRHDDKAHPPIHPVTFASPSVLTHDAKRLYEYIVRRFLACCSDDAKGVSTNVEILYGEESFHAHGLHVLERNYLDVFVYEKWNDTTELPKFRVGEVFQPTEAMLTDGKTSPPSYLTEADLIALMDINGIGTDATMAEHIQKIQDREYAALIDQTGPAAQDDDDDEVESPPARGGARGGRSSRGGRGRGGRGGRGGASSSGGRGRLKVFVPTKLGMALIVGFDRMELETSLGKPFLRKEMEAQMKAICEGRASKAEVLQQNIGQYRQVFALTQEKMNTLKEVCLPPPLPLPFLLRIFLPRMLTHTHRPVVSSSLRERLSTSFQGYTLLRTLPTMAQSHGFRPERMSLKSAQQVPRTDASMHAIEHSLRYLLPYYPYHTEAGRWGVSS</sequence>
<dbReference type="GO" id="GO:0005634">
    <property type="term" value="C:nucleus"/>
    <property type="evidence" value="ECO:0007669"/>
    <property type="project" value="TreeGrafter"/>
</dbReference>
<dbReference type="InterPro" id="IPR023405">
    <property type="entry name" value="Topo_IA_core_domain"/>
</dbReference>
<dbReference type="SUPFAM" id="SSF56712">
    <property type="entry name" value="Prokaryotic type I DNA topoisomerase"/>
    <property type="match status" value="1"/>
</dbReference>
<dbReference type="Gene3D" id="1.10.290.10">
    <property type="entry name" value="Topoisomerase I, domain 4"/>
    <property type="match status" value="1"/>
</dbReference>
<dbReference type="PROSITE" id="PS50880">
    <property type="entry name" value="TOPRIM"/>
    <property type="match status" value="1"/>
</dbReference>
<dbReference type="GO" id="GO:0006281">
    <property type="term" value="P:DNA repair"/>
    <property type="evidence" value="ECO:0007669"/>
    <property type="project" value="TreeGrafter"/>
</dbReference>
<dbReference type="InterPro" id="IPR000380">
    <property type="entry name" value="Topo_IA"/>
</dbReference>
<dbReference type="RefSeq" id="XP_009657191.1">
    <property type="nucleotide sequence ID" value="XM_009658896.1"/>
</dbReference>
<dbReference type="PANTHER" id="PTHR11390">
    <property type="entry name" value="PROKARYOTIC DNA TOPOISOMERASE"/>
    <property type="match status" value="1"/>
</dbReference>
<dbReference type="EC" id="5.6.2.1" evidence="3 7"/>
<feature type="domain" description="Toprim" evidence="9">
    <location>
        <begin position="2"/>
        <end position="148"/>
    </location>
</feature>
<protein>
    <recommendedName>
        <fullName evidence="3 7">DNA topoisomerase</fullName>
        <ecNumber evidence="3 7">5.6.2.1</ecNumber>
    </recommendedName>
</protein>
<feature type="region of interest" description="Disordered" evidence="8">
    <location>
        <begin position="528"/>
        <end position="577"/>
    </location>
</feature>
<organism evidence="11 12">
    <name type="scientific">Verticillium dahliae (strain VdLs.17 / ATCC MYA-4575 / FGSC 10137)</name>
    <name type="common">Verticillium wilt</name>
    <dbReference type="NCBI Taxonomy" id="498257"/>
    <lineage>
        <taxon>Eukaryota</taxon>
        <taxon>Fungi</taxon>
        <taxon>Dikarya</taxon>
        <taxon>Ascomycota</taxon>
        <taxon>Pezizomycotina</taxon>
        <taxon>Sordariomycetes</taxon>
        <taxon>Hypocreomycetidae</taxon>
        <taxon>Glomerellales</taxon>
        <taxon>Plectosphaerellaceae</taxon>
        <taxon>Verticillium</taxon>
    </lineage>
</organism>
<proteinExistence type="inferred from homology"/>
<dbReference type="PRINTS" id="PR00417">
    <property type="entry name" value="PRTPISMRASEI"/>
</dbReference>